<dbReference type="AlphaFoldDB" id="A0A1Y1BWV6"/>
<evidence type="ECO:0000313" key="5">
    <source>
        <dbReference type="Proteomes" id="UP000218432"/>
    </source>
</evidence>
<dbReference type="SUPFAM" id="SSF46689">
    <property type="entry name" value="Homeodomain-like"/>
    <property type="match status" value="1"/>
</dbReference>
<evidence type="ECO:0000256" key="2">
    <source>
        <dbReference type="ARBA" id="ARBA00023163"/>
    </source>
</evidence>
<evidence type="ECO:0000259" key="3">
    <source>
        <dbReference type="PROSITE" id="PS01124"/>
    </source>
</evidence>
<proteinExistence type="predicted"/>
<feature type="domain" description="HTH araC/xylS-type" evidence="3">
    <location>
        <begin position="34"/>
        <end position="65"/>
    </location>
</feature>
<dbReference type="InterPro" id="IPR009057">
    <property type="entry name" value="Homeodomain-like_sf"/>
</dbReference>
<sequence length="70" mass="8042">MSDLRNVTDTPKGAVGPTAFHQIFRLNRYYSCVELAHALGNFDQTHFTREFRNLVGKAPAEYRRDDGRGR</sequence>
<keyword evidence="2" id="KW-0804">Transcription</keyword>
<dbReference type="Proteomes" id="UP000218432">
    <property type="component" value="Chromosome 2"/>
</dbReference>
<accession>A0A1Y1BWV6</accession>
<organism evidence="4 5">
    <name type="scientific">Burkholderia stabilis</name>
    <dbReference type="NCBI Taxonomy" id="95485"/>
    <lineage>
        <taxon>Bacteria</taxon>
        <taxon>Pseudomonadati</taxon>
        <taxon>Pseudomonadota</taxon>
        <taxon>Betaproteobacteria</taxon>
        <taxon>Burkholderiales</taxon>
        <taxon>Burkholderiaceae</taxon>
        <taxon>Burkholderia</taxon>
        <taxon>Burkholderia cepacia complex</taxon>
    </lineage>
</organism>
<protein>
    <recommendedName>
        <fullName evidence="3">HTH araC/xylS-type domain-containing protein</fullName>
    </recommendedName>
</protein>
<dbReference type="Gene3D" id="1.10.10.60">
    <property type="entry name" value="Homeodomain-like"/>
    <property type="match status" value="1"/>
</dbReference>
<dbReference type="GO" id="GO:0043565">
    <property type="term" value="F:sequence-specific DNA binding"/>
    <property type="evidence" value="ECO:0007669"/>
    <property type="project" value="InterPro"/>
</dbReference>
<keyword evidence="1" id="KW-0805">Transcription regulation</keyword>
<evidence type="ECO:0000256" key="1">
    <source>
        <dbReference type="ARBA" id="ARBA00023015"/>
    </source>
</evidence>
<dbReference type="PROSITE" id="PS01124">
    <property type="entry name" value="HTH_ARAC_FAMILY_2"/>
    <property type="match status" value="1"/>
</dbReference>
<reference evidence="4 5" key="1">
    <citation type="journal article" date="2017" name="Genome Announc.">
        <title>Complete Genome Sequence of Burkholderia stabilis FERMP-21014.</title>
        <authorList>
            <person name="Konishi K."/>
            <person name="Kumagai T."/>
            <person name="Sakasegawa S."/>
            <person name="Tamura T."/>
        </authorList>
    </citation>
    <scope>NUCLEOTIDE SEQUENCE [LARGE SCALE GENOMIC DNA]</scope>
    <source>
        <strain evidence="4 5">FERMP-21014</strain>
    </source>
</reference>
<gene>
    <name evidence="4" type="ORF">BSFP_057060</name>
</gene>
<evidence type="ECO:0000313" key="4">
    <source>
        <dbReference type="EMBL" id="BAX62838.1"/>
    </source>
</evidence>
<dbReference type="GO" id="GO:0003700">
    <property type="term" value="F:DNA-binding transcription factor activity"/>
    <property type="evidence" value="ECO:0007669"/>
    <property type="project" value="InterPro"/>
</dbReference>
<dbReference type="EMBL" id="AP018112">
    <property type="protein sequence ID" value="BAX62838.1"/>
    <property type="molecule type" value="Genomic_DNA"/>
</dbReference>
<name>A0A1Y1BWV6_9BURK</name>
<dbReference type="InterPro" id="IPR018060">
    <property type="entry name" value="HTH_AraC"/>
</dbReference>